<dbReference type="PROSITE" id="PS51257">
    <property type="entry name" value="PROKAR_LIPOPROTEIN"/>
    <property type="match status" value="1"/>
</dbReference>
<evidence type="ECO:0008006" key="5">
    <source>
        <dbReference type="Google" id="ProtNLM"/>
    </source>
</evidence>
<dbReference type="EMBL" id="CP030862">
    <property type="protein sequence ID" value="AXE25943.1"/>
    <property type="molecule type" value="Genomic_DNA"/>
</dbReference>
<dbReference type="KEGG" id="sgz:C0216_23015"/>
<evidence type="ECO:0000313" key="4">
    <source>
        <dbReference type="Proteomes" id="UP000252004"/>
    </source>
</evidence>
<reference evidence="3 4" key="1">
    <citation type="submission" date="2018-01" db="EMBL/GenBank/DDBJ databases">
        <title>Draft genome Sequence of streptomyces globosus LZH-48.</title>
        <authorList>
            <person name="Ran K."/>
            <person name="Li Z."/>
            <person name="Wei S."/>
            <person name="Dong R."/>
        </authorList>
    </citation>
    <scope>NUCLEOTIDE SEQUENCE [LARGE SCALE GENOMIC DNA]</scope>
    <source>
        <strain evidence="3 4">LZH-48</strain>
    </source>
</reference>
<protein>
    <recommendedName>
        <fullName evidence="5">Lipoprotein</fullName>
    </recommendedName>
</protein>
<gene>
    <name evidence="3" type="ORF">C0216_23015</name>
</gene>
<feature type="region of interest" description="Disordered" evidence="1">
    <location>
        <begin position="121"/>
        <end position="140"/>
    </location>
</feature>
<dbReference type="Proteomes" id="UP000252004">
    <property type="component" value="Chromosome"/>
</dbReference>
<accession>A0A344U4X2</accession>
<feature type="signal peptide" evidence="2">
    <location>
        <begin position="1"/>
        <end position="26"/>
    </location>
</feature>
<keyword evidence="4" id="KW-1185">Reference proteome</keyword>
<organism evidence="3 4">
    <name type="scientific">Streptomyces globosus</name>
    <dbReference type="NCBI Taxonomy" id="68209"/>
    <lineage>
        <taxon>Bacteria</taxon>
        <taxon>Bacillati</taxon>
        <taxon>Actinomycetota</taxon>
        <taxon>Actinomycetes</taxon>
        <taxon>Kitasatosporales</taxon>
        <taxon>Streptomycetaceae</taxon>
        <taxon>Streptomyces</taxon>
    </lineage>
</organism>
<dbReference type="OrthoDB" id="3697710at2"/>
<feature type="compositionally biased region" description="Low complexity" evidence="1">
    <location>
        <begin position="40"/>
        <end position="49"/>
    </location>
</feature>
<feature type="region of interest" description="Disordered" evidence="1">
    <location>
        <begin position="27"/>
        <end position="49"/>
    </location>
</feature>
<evidence type="ECO:0000256" key="2">
    <source>
        <dbReference type="SAM" id="SignalP"/>
    </source>
</evidence>
<evidence type="ECO:0000313" key="3">
    <source>
        <dbReference type="EMBL" id="AXE25943.1"/>
    </source>
</evidence>
<keyword evidence="2" id="KW-0732">Signal</keyword>
<evidence type="ECO:0000256" key="1">
    <source>
        <dbReference type="SAM" id="MobiDB-lite"/>
    </source>
</evidence>
<feature type="chain" id="PRO_5017013062" description="Lipoprotein" evidence="2">
    <location>
        <begin position="27"/>
        <end position="140"/>
    </location>
</feature>
<sequence>MRPLGRSAAHATTVALLAAAPLAASAACTPATPPAPPKSAPAAAPRPSSPAEICSALVSYWAKEALAGGRWAGLDWEQKGLSNAQFAIHEDAVAAGRAVERTHGRSKALEVVDRVVAERCAAEGGATGSSEHRRAPSPAG</sequence>
<dbReference type="AlphaFoldDB" id="A0A344U4X2"/>
<name>A0A344U4X2_9ACTN</name>
<proteinExistence type="predicted"/>